<dbReference type="EMBL" id="JAFLVT010000004">
    <property type="protein sequence ID" value="MBO0448449.1"/>
    <property type="molecule type" value="Genomic_DNA"/>
</dbReference>
<name>A0ABS3H4R6_9ENTE</name>
<evidence type="ECO:0000256" key="1">
    <source>
        <dbReference type="ARBA" id="ARBA00006484"/>
    </source>
</evidence>
<evidence type="ECO:0000313" key="2">
    <source>
        <dbReference type="EMBL" id="MBO0448449.1"/>
    </source>
</evidence>
<dbReference type="InterPro" id="IPR050259">
    <property type="entry name" value="SDR"/>
</dbReference>
<dbReference type="NCBIfam" id="NF047420">
    <property type="entry name" value="EF_P_mod_YmfI"/>
    <property type="match status" value="1"/>
</dbReference>
<dbReference type="PRINTS" id="PR00081">
    <property type="entry name" value="GDHRDH"/>
</dbReference>
<dbReference type="PANTHER" id="PTHR42879">
    <property type="entry name" value="3-OXOACYL-(ACYL-CARRIER-PROTEIN) REDUCTASE"/>
    <property type="match status" value="1"/>
</dbReference>
<evidence type="ECO:0000313" key="3">
    <source>
        <dbReference type="Proteomes" id="UP000664256"/>
    </source>
</evidence>
<dbReference type="RefSeq" id="WP_206902652.1">
    <property type="nucleotide sequence ID" value="NZ_JAFLVT010000004.1"/>
</dbReference>
<dbReference type="InterPro" id="IPR036291">
    <property type="entry name" value="NAD(P)-bd_dom_sf"/>
</dbReference>
<dbReference type="Proteomes" id="UP000664256">
    <property type="component" value="Unassembled WGS sequence"/>
</dbReference>
<dbReference type="SUPFAM" id="SSF51735">
    <property type="entry name" value="NAD(P)-binding Rossmann-fold domains"/>
    <property type="match status" value="1"/>
</dbReference>
<proteinExistence type="inferred from homology"/>
<organism evidence="2 3">
    <name type="scientific">Candidatus Enterococcus myersii</name>
    <dbReference type="NCBI Taxonomy" id="2815322"/>
    <lineage>
        <taxon>Bacteria</taxon>
        <taxon>Bacillati</taxon>
        <taxon>Bacillota</taxon>
        <taxon>Bacilli</taxon>
        <taxon>Lactobacillales</taxon>
        <taxon>Enterococcaceae</taxon>
        <taxon>Enterococcus</taxon>
    </lineage>
</organism>
<reference evidence="2 3" key="1">
    <citation type="submission" date="2021-03" db="EMBL/GenBank/DDBJ databases">
        <title>Enterococcal diversity collection.</title>
        <authorList>
            <person name="Gilmore M.S."/>
            <person name="Schwartzman J."/>
            <person name="Van Tyne D."/>
            <person name="Martin M."/>
            <person name="Earl A.M."/>
            <person name="Manson A.L."/>
            <person name="Straub T."/>
            <person name="Salamzade R."/>
            <person name="Saavedra J."/>
            <person name="Lebreton F."/>
            <person name="Prichula J."/>
            <person name="Schaufler K."/>
            <person name="Gaca A."/>
            <person name="Sgardioli B."/>
            <person name="Wagenaar J."/>
            <person name="Strong T."/>
        </authorList>
    </citation>
    <scope>NUCLEOTIDE SEQUENCE [LARGE SCALE GENOMIC DNA]</scope>
    <source>
        <strain evidence="2 3">MJM12</strain>
    </source>
</reference>
<dbReference type="Pfam" id="PF13561">
    <property type="entry name" value="adh_short_C2"/>
    <property type="match status" value="1"/>
</dbReference>
<comment type="similarity">
    <text evidence="1">Belongs to the short-chain dehydrogenases/reductases (SDR) family.</text>
</comment>
<sequence>MKSALVMGASGDIGEAICRALAKDGWSLYCHYHRNEEKVLKFVSELKETYPQQDFFMVCLDMLETPDIPSFLAGLFQVDGIVFAAGFTKYGLLGEHTQQDMRRLWQLHLETPLLILQGLEEKLRRSSQARIVFVGSVYGLNGSSLETVYSAVKGGQQSFVNAYAKEVAANGCTVNCIAPGAVATKMNEDFTATELKQLIEEIPLGRLAYAKEIAAAVAFLFQQDAQYITGATIPVTGGWLH</sequence>
<accession>A0ABS3H4R6</accession>
<dbReference type="PANTHER" id="PTHR42879:SF2">
    <property type="entry name" value="3-OXOACYL-[ACYL-CARRIER-PROTEIN] REDUCTASE FABG"/>
    <property type="match status" value="1"/>
</dbReference>
<comment type="caution">
    <text evidence="2">The sequence shown here is derived from an EMBL/GenBank/DDBJ whole genome shotgun (WGS) entry which is preliminary data.</text>
</comment>
<dbReference type="InterPro" id="IPR002347">
    <property type="entry name" value="SDR_fam"/>
</dbReference>
<protein>
    <submittedName>
        <fullName evidence="2">SDR family oxidoreductase</fullName>
    </submittedName>
</protein>
<dbReference type="CDD" id="cd05233">
    <property type="entry name" value="SDR_c"/>
    <property type="match status" value="1"/>
</dbReference>
<gene>
    <name evidence="2" type="ORF">JZO76_02770</name>
</gene>
<dbReference type="Gene3D" id="3.40.50.720">
    <property type="entry name" value="NAD(P)-binding Rossmann-like Domain"/>
    <property type="match status" value="1"/>
</dbReference>
<keyword evidence="3" id="KW-1185">Reference proteome</keyword>